<evidence type="ECO:0000313" key="2">
    <source>
        <dbReference type="Proteomes" id="UP000028582"/>
    </source>
</evidence>
<protein>
    <submittedName>
        <fullName evidence="1">Uncharacterized protein</fullName>
    </submittedName>
</protein>
<comment type="caution">
    <text evidence="1">The sequence shown here is derived from an EMBL/GenBank/DDBJ whole genome shotgun (WGS) entry which is preliminary data.</text>
</comment>
<dbReference type="EMBL" id="ANJA01003950">
    <property type="protein sequence ID" value="ETO60332.1"/>
    <property type="molecule type" value="Genomic_DNA"/>
</dbReference>
<dbReference type="AlphaFoldDB" id="A0A080Z121"/>
<organism evidence="1 2">
    <name type="scientific">Phytophthora nicotianae P1976</name>
    <dbReference type="NCBI Taxonomy" id="1317066"/>
    <lineage>
        <taxon>Eukaryota</taxon>
        <taxon>Sar</taxon>
        <taxon>Stramenopiles</taxon>
        <taxon>Oomycota</taxon>
        <taxon>Peronosporomycetes</taxon>
        <taxon>Peronosporales</taxon>
        <taxon>Peronosporaceae</taxon>
        <taxon>Phytophthora</taxon>
    </lineage>
</organism>
<sequence>MESIHRGLHPLFLKDNEREKISDLIHKRLSIYYLGHFAGVTFGTIAKLEDFPRNSGPPL</sequence>
<proteinExistence type="predicted"/>
<gene>
    <name evidence="1" type="ORF">F444_21453</name>
</gene>
<evidence type="ECO:0000313" key="1">
    <source>
        <dbReference type="EMBL" id="ETO60332.1"/>
    </source>
</evidence>
<accession>A0A080Z121</accession>
<name>A0A080Z121_PHYNI</name>
<dbReference type="Proteomes" id="UP000028582">
    <property type="component" value="Unassembled WGS sequence"/>
</dbReference>
<reference evidence="1 2" key="1">
    <citation type="submission" date="2013-11" db="EMBL/GenBank/DDBJ databases">
        <title>The Genome Sequence of Phytophthora parasitica P1976.</title>
        <authorList>
            <consortium name="The Broad Institute Genomics Platform"/>
            <person name="Russ C."/>
            <person name="Tyler B."/>
            <person name="Panabieres F."/>
            <person name="Shan W."/>
            <person name="Tripathy S."/>
            <person name="Grunwald N."/>
            <person name="Machado M."/>
            <person name="Johnson C.S."/>
            <person name="Walker B."/>
            <person name="Young S."/>
            <person name="Zeng Q."/>
            <person name="Gargeya S."/>
            <person name="Fitzgerald M."/>
            <person name="Haas B."/>
            <person name="Abouelleil A."/>
            <person name="Allen A.W."/>
            <person name="Alvarado L."/>
            <person name="Arachchi H.M."/>
            <person name="Berlin A.M."/>
            <person name="Chapman S.B."/>
            <person name="Gainer-Dewar J."/>
            <person name="Goldberg J."/>
            <person name="Griggs A."/>
            <person name="Gujja S."/>
            <person name="Hansen M."/>
            <person name="Howarth C."/>
            <person name="Imamovic A."/>
            <person name="Ireland A."/>
            <person name="Larimer J."/>
            <person name="McCowan C."/>
            <person name="Murphy C."/>
            <person name="Pearson M."/>
            <person name="Poon T.W."/>
            <person name="Priest M."/>
            <person name="Roberts A."/>
            <person name="Saif S."/>
            <person name="Shea T."/>
            <person name="Sisk P."/>
            <person name="Sykes S."/>
            <person name="Wortman J."/>
            <person name="Nusbaum C."/>
            <person name="Birren B."/>
        </authorList>
    </citation>
    <scope>NUCLEOTIDE SEQUENCE [LARGE SCALE GENOMIC DNA]</scope>
    <source>
        <strain evidence="1 2">P1976</strain>
    </source>
</reference>